<accession>A0A2G8RAD4</accession>
<dbReference type="Pfam" id="PF01418">
    <property type="entry name" value="HTH_6"/>
    <property type="match status" value="1"/>
</dbReference>
<dbReference type="Proteomes" id="UP000231259">
    <property type="component" value="Unassembled WGS sequence"/>
</dbReference>
<sequence length="304" mass="33448">MYQTIHVGFFGAPMDYSENLAALLRNSAVSAAERKLASAFADNFPTSALGTVEALATRAGVSGPTVLRYLTKLGFARFADFQTAVRQEVDRQLGSPLLQLEQPVGQDPQDEHLYRRVLLMQAESFRRMADRVVPAEFDAIADLLADPKLSIKALGGRYSRNLAQRLALQLGQVRANVALLDQSLGFAYDQLIDLGPRDVIILFDYRRYQPEMLHFAKGARAAGARIVLLTDFWRSPIAALSEAVLTAPDDSASPFGSRVVPTAQVEALIAAVVERDRDTARQRLARLEALRKGNDQPKGDTQHD</sequence>
<dbReference type="InterPro" id="IPR046348">
    <property type="entry name" value="SIS_dom_sf"/>
</dbReference>
<evidence type="ECO:0000259" key="4">
    <source>
        <dbReference type="PROSITE" id="PS51071"/>
    </source>
</evidence>
<evidence type="ECO:0000313" key="6">
    <source>
        <dbReference type="Proteomes" id="UP000231259"/>
    </source>
</evidence>
<keyword evidence="1" id="KW-0805">Transcription regulation</keyword>
<name>A0A2G8RAD4_9RHOB</name>
<dbReference type="PANTHER" id="PTHR30514:SF18">
    <property type="entry name" value="RPIR-FAMILY TRANSCRIPTIONAL REGULATOR"/>
    <property type="match status" value="1"/>
</dbReference>
<dbReference type="InterPro" id="IPR000281">
    <property type="entry name" value="HTH_RpiR"/>
</dbReference>
<comment type="caution">
    <text evidence="5">The sequence shown here is derived from an EMBL/GenBank/DDBJ whole genome shotgun (WGS) entry which is preliminary data.</text>
</comment>
<protein>
    <recommendedName>
        <fullName evidence="4">HTH rpiR-type domain-containing protein</fullName>
    </recommendedName>
</protein>
<dbReference type="PANTHER" id="PTHR30514">
    <property type="entry name" value="GLUCOKINASE"/>
    <property type="match status" value="1"/>
</dbReference>
<dbReference type="GO" id="GO:0003677">
    <property type="term" value="F:DNA binding"/>
    <property type="evidence" value="ECO:0007669"/>
    <property type="project" value="UniProtKB-KW"/>
</dbReference>
<dbReference type="GO" id="GO:0003700">
    <property type="term" value="F:DNA-binding transcription factor activity"/>
    <property type="evidence" value="ECO:0007669"/>
    <property type="project" value="InterPro"/>
</dbReference>
<evidence type="ECO:0000256" key="2">
    <source>
        <dbReference type="ARBA" id="ARBA00023125"/>
    </source>
</evidence>
<dbReference type="InterPro" id="IPR047640">
    <property type="entry name" value="RpiR-like"/>
</dbReference>
<evidence type="ECO:0000256" key="3">
    <source>
        <dbReference type="ARBA" id="ARBA00023163"/>
    </source>
</evidence>
<keyword evidence="6" id="KW-1185">Reference proteome</keyword>
<dbReference type="SUPFAM" id="SSF46689">
    <property type="entry name" value="Homeodomain-like"/>
    <property type="match status" value="1"/>
</dbReference>
<evidence type="ECO:0000313" key="5">
    <source>
        <dbReference type="EMBL" id="PIL18497.1"/>
    </source>
</evidence>
<dbReference type="CDD" id="cd05013">
    <property type="entry name" value="SIS_RpiR"/>
    <property type="match status" value="1"/>
</dbReference>
<dbReference type="Gene3D" id="3.40.50.10490">
    <property type="entry name" value="Glucose-6-phosphate isomerase like protein, domain 1"/>
    <property type="match status" value="1"/>
</dbReference>
<dbReference type="GO" id="GO:0097367">
    <property type="term" value="F:carbohydrate derivative binding"/>
    <property type="evidence" value="ECO:0007669"/>
    <property type="project" value="InterPro"/>
</dbReference>
<dbReference type="InterPro" id="IPR001347">
    <property type="entry name" value="SIS_dom"/>
</dbReference>
<dbReference type="GO" id="GO:1901135">
    <property type="term" value="P:carbohydrate derivative metabolic process"/>
    <property type="evidence" value="ECO:0007669"/>
    <property type="project" value="InterPro"/>
</dbReference>
<dbReference type="EMBL" id="AWWI01000121">
    <property type="protein sequence ID" value="PIL18497.1"/>
    <property type="molecule type" value="Genomic_DNA"/>
</dbReference>
<keyword evidence="3" id="KW-0804">Transcription</keyword>
<organism evidence="5 6">
    <name type="scientific">Puniceibacterium antarcticum</name>
    <dbReference type="NCBI Taxonomy" id="1206336"/>
    <lineage>
        <taxon>Bacteria</taxon>
        <taxon>Pseudomonadati</taxon>
        <taxon>Pseudomonadota</taxon>
        <taxon>Alphaproteobacteria</taxon>
        <taxon>Rhodobacterales</taxon>
        <taxon>Paracoccaceae</taxon>
        <taxon>Puniceibacterium</taxon>
    </lineage>
</organism>
<dbReference type="InterPro" id="IPR009057">
    <property type="entry name" value="Homeodomain-like_sf"/>
</dbReference>
<feature type="domain" description="HTH rpiR-type" evidence="4">
    <location>
        <begin position="16"/>
        <end position="92"/>
    </location>
</feature>
<keyword evidence="2" id="KW-0238">DNA-binding</keyword>
<evidence type="ECO:0000256" key="1">
    <source>
        <dbReference type="ARBA" id="ARBA00023015"/>
    </source>
</evidence>
<dbReference type="Gene3D" id="1.10.10.10">
    <property type="entry name" value="Winged helix-like DNA-binding domain superfamily/Winged helix DNA-binding domain"/>
    <property type="match status" value="1"/>
</dbReference>
<dbReference type="InterPro" id="IPR036388">
    <property type="entry name" value="WH-like_DNA-bd_sf"/>
</dbReference>
<dbReference type="SUPFAM" id="SSF53697">
    <property type="entry name" value="SIS domain"/>
    <property type="match status" value="1"/>
</dbReference>
<dbReference type="PROSITE" id="PS51071">
    <property type="entry name" value="HTH_RPIR"/>
    <property type="match status" value="1"/>
</dbReference>
<reference evidence="5 6" key="1">
    <citation type="submission" date="2013-09" db="EMBL/GenBank/DDBJ databases">
        <title>Genome sequencing of Phaeobacter antarcticus sp. nov. SM1211.</title>
        <authorList>
            <person name="Zhang X.-Y."/>
            <person name="Liu C."/>
            <person name="Chen X.-L."/>
            <person name="Xie B.-B."/>
            <person name="Qin Q.-L."/>
            <person name="Rong J.-C."/>
            <person name="Zhang Y.-Z."/>
        </authorList>
    </citation>
    <scope>NUCLEOTIDE SEQUENCE [LARGE SCALE GENOMIC DNA]</scope>
    <source>
        <strain evidence="5 6">SM1211</strain>
    </source>
</reference>
<dbReference type="InterPro" id="IPR035472">
    <property type="entry name" value="RpiR-like_SIS"/>
</dbReference>
<gene>
    <name evidence="5" type="ORF">P775_18155</name>
</gene>
<proteinExistence type="predicted"/>
<dbReference type="AlphaFoldDB" id="A0A2G8RAD4"/>
<dbReference type="Pfam" id="PF01380">
    <property type="entry name" value="SIS"/>
    <property type="match status" value="1"/>
</dbReference>